<dbReference type="OrthoDB" id="5405911at2"/>
<dbReference type="PROSITE" id="PS51729">
    <property type="entry name" value="GNAT_YJDJ"/>
    <property type="match status" value="1"/>
</dbReference>
<evidence type="ECO:0000313" key="3">
    <source>
        <dbReference type="Proteomes" id="UP000199406"/>
    </source>
</evidence>
<gene>
    <name evidence="2" type="ORF">SAMN05660662_0086</name>
</gene>
<dbReference type="InterPro" id="IPR031165">
    <property type="entry name" value="GNAT_YJDJ"/>
</dbReference>
<dbReference type="Pfam" id="PF14542">
    <property type="entry name" value="Acetyltransf_CG"/>
    <property type="match status" value="1"/>
</dbReference>
<reference evidence="3" key="1">
    <citation type="submission" date="2016-10" db="EMBL/GenBank/DDBJ databases">
        <authorList>
            <person name="Varghese N."/>
            <person name="Submissions S."/>
        </authorList>
    </citation>
    <scope>NUCLEOTIDE SEQUENCE [LARGE SCALE GENOMIC DNA]</scope>
    <source>
        <strain evidence="3">DSM 44268</strain>
    </source>
</reference>
<dbReference type="PANTHER" id="PTHR31435">
    <property type="entry name" value="PROTEIN NATD1"/>
    <property type="match status" value="1"/>
</dbReference>
<dbReference type="SUPFAM" id="SSF55729">
    <property type="entry name" value="Acyl-CoA N-acyltransferases (Nat)"/>
    <property type="match status" value="1"/>
</dbReference>
<dbReference type="PANTHER" id="PTHR31435:SF10">
    <property type="entry name" value="BSR4717 PROTEIN"/>
    <property type="match status" value="1"/>
</dbReference>
<dbReference type="Gene3D" id="3.40.630.30">
    <property type="match status" value="1"/>
</dbReference>
<organism evidence="2 3">
    <name type="scientific">Blastococcus aurantiacus</name>
    <dbReference type="NCBI Taxonomy" id="1550231"/>
    <lineage>
        <taxon>Bacteria</taxon>
        <taxon>Bacillati</taxon>
        <taxon>Actinomycetota</taxon>
        <taxon>Actinomycetes</taxon>
        <taxon>Geodermatophilales</taxon>
        <taxon>Geodermatophilaceae</taxon>
        <taxon>Blastococcus</taxon>
    </lineage>
</organism>
<keyword evidence="3" id="KW-1185">Reference proteome</keyword>
<dbReference type="STRING" id="1550231.SAMN05660662_0086"/>
<accession>A0A1G7QZ32</accession>
<dbReference type="AlphaFoldDB" id="A0A1G7QZ32"/>
<proteinExistence type="predicted"/>
<evidence type="ECO:0000259" key="1">
    <source>
        <dbReference type="PROSITE" id="PS51729"/>
    </source>
</evidence>
<feature type="domain" description="N-acetyltransferase" evidence="1">
    <location>
        <begin position="6"/>
        <end position="92"/>
    </location>
</feature>
<sequence>MDVTVTNARDRKRYEARVDGTLAAIADYIPTDELVAFTHTEVLDGFEGQGVGSVLVGRALDDVRGQHLAVLAVCPFVSGYVQRHPEYSDLLYRSRTGAVAD</sequence>
<dbReference type="InterPro" id="IPR016181">
    <property type="entry name" value="Acyl_CoA_acyltransferase"/>
</dbReference>
<dbReference type="EMBL" id="FNBT01000010">
    <property type="protein sequence ID" value="SDG03763.1"/>
    <property type="molecule type" value="Genomic_DNA"/>
</dbReference>
<dbReference type="InterPro" id="IPR045057">
    <property type="entry name" value="Gcn5-rel_NAT"/>
</dbReference>
<evidence type="ECO:0000313" key="2">
    <source>
        <dbReference type="EMBL" id="SDG03763.1"/>
    </source>
</evidence>
<dbReference type="Proteomes" id="UP000199406">
    <property type="component" value="Unassembled WGS sequence"/>
</dbReference>
<name>A0A1G7QZ32_9ACTN</name>
<protein>
    <recommendedName>
        <fullName evidence="1">N-acetyltransferase domain-containing protein</fullName>
    </recommendedName>
</protein>